<sequence>MSYPTTYCGNTQCSSDSLCYITENSLTCSSSPISSWRLNSTLFPPIEYVGLTPPGDSSDAACENLQIKNDTIKSQVSEWASQFWTPGKLPIAGTFYNPLEIGSCIDDLSGNQPNLYCKAGKCKPKLQIYDLCLSSNHCLTYICAISEASQQTCQPDPFGKQILKQLTGNFSRPANVHYLGPPPQTQPSAGQVIAIASCVVILLTSLLTIMYAKKICKKHDEATQDADNRVGSRIRRGASLLLSGSILTRQNSSATLPRYTVEGDPSMLEQLLNWFMPPGELPPTYESVVENENSNIDGRQGGRTYDTADLEADAGEGSRSSGDVSERSGENEGGEEASSEPNNGIETDNNRAQSSRATSLITDNNEEDEETYRRVSMSSSRNADDDNADETTVLNRDTEES</sequence>
<reference evidence="3" key="1">
    <citation type="submission" date="2021-06" db="EMBL/GenBank/DDBJ databases">
        <authorList>
            <person name="Kallberg Y."/>
            <person name="Tangrot J."/>
            <person name="Rosling A."/>
        </authorList>
    </citation>
    <scope>NUCLEOTIDE SEQUENCE</scope>
    <source>
        <strain evidence="3">BR232B</strain>
    </source>
</reference>
<feature type="compositionally biased region" description="Polar residues" evidence="1">
    <location>
        <begin position="345"/>
        <end position="363"/>
    </location>
</feature>
<dbReference type="OrthoDB" id="2438462at2759"/>
<feature type="transmembrane region" description="Helical" evidence="2">
    <location>
        <begin position="192"/>
        <end position="212"/>
    </location>
</feature>
<gene>
    <name evidence="3" type="ORF">PBRASI_LOCUS4566</name>
</gene>
<evidence type="ECO:0000313" key="4">
    <source>
        <dbReference type="Proteomes" id="UP000789739"/>
    </source>
</evidence>
<keyword evidence="2" id="KW-0812">Transmembrane</keyword>
<organism evidence="3 4">
    <name type="scientific">Paraglomus brasilianum</name>
    <dbReference type="NCBI Taxonomy" id="144538"/>
    <lineage>
        <taxon>Eukaryota</taxon>
        <taxon>Fungi</taxon>
        <taxon>Fungi incertae sedis</taxon>
        <taxon>Mucoromycota</taxon>
        <taxon>Glomeromycotina</taxon>
        <taxon>Glomeromycetes</taxon>
        <taxon>Paraglomerales</taxon>
        <taxon>Paraglomeraceae</taxon>
        <taxon>Paraglomus</taxon>
    </lineage>
</organism>
<dbReference type="EMBL" id="CAJVPI010000482">
    <property type="protein sequence ID" value="CAG8540579.1"/>
    <property type="molecule type" value="Genomic_DNA"/>
</dbReference>
<name>A0A9N9FJG3_9GLOM</name>
<evidence type="ECO:0000256" key="2">
    <source>
        <dbReference type="SAM" id="Phobius"/>
    </source>
</evidence>
<proteinExistence type="predicted"/>
<keyword evidence="2" id="KW-1133">Transmembrane helix</keyword>
<dbReference type="AlphaFoldDB" id="A0A9N9FJG3"/>
<keyword evidence="4" id="KW-1185">Reference proteome</keyword>
<protein>
    <submittedName>
        <fullName evidence="3">8057_t:CDS:1</fullName>
    </submittedName>
</protein>
<evidence type="ECO:0000313" key="3">
    <source>
        <dbReference type="EMBL" id="CAG8540579.1"/>
    </source>
</evidence>
<keyword evidence="2" id="KW-0472">Membrane</keyword>
<dbReference type="Proteomes" id="UP000789739">
    <property type="component" value="Unassembled WGS sequence"/>
</dbReference>
<evidence type="ECO:0000256" key="1">
    <source>
        <dbReference type="SAM" id="MobiDB-lite"/>
    </source>
</evidence>
<comment type="caution">
    <text evidence="3">The sequence shown here is derived from an EMBL/GenBank/DDBJ whole genome shotgun (WGS) entry which is preliminary data.</text>
</comment>
<feature type="region of interest" description="Disordered" evidence="1">
    <location>
        <begin position="311"/>
        <end position="401"/>
    </location>
</feature>
<accession>A0A9N9FJG3</accession>